<feature type="compositionally biased region" description="Low complexity" evidence="1">
    <location>
        <begin position="56"/>
        <end position="92"/>
    </location>
</feature>
<dbReference type="Proteomes" id="UP000595703">
    <property type="component" value="Chromosome"/>
</dbReference>
<organism evidence="3 4">
    <name type="scientific">Actinacidiphila reveromycinica</name>
    <dbReference type="NCBI Taxonomy" id="659352"/>
    <lineage>
        <taxon>Bacteria</taxon>
        <taxon>Bacillati</taxon>
        <taxon>Actinomycetota</taxon>
        <taxon>Actinomycetes</taxon>
        <taxon>Kitasatosporales</taxon>
        <taxon>Streptomycetaceae</taxon>
        <taxon>Actinacidiphila</taxon>
    </lineage>
</organism>
<evidence type="ECO:0000256" key="2">
    <source>
        <dbReference type="SAM" id="Phobius"/>
    </source>
</evidence>
<gene>
    <name evidence="3" type="ORF">RVR_2511</name>
</gene>
<dbReference type="GO" id="GO:0008800">
    <property type="term" value="F:beta-lactamase activity"/>
    <property type="evidence" value="ECO:0007669"/>
    <property type="project" value="InterPro"/>
</dbReference>
<dbReference type="PANTHER" id="PTHR35333:SF3">
    <property type="entry name" value="BETA-LACTAMASE-TYPE TRANSPEPTIDASE FOLD CONTAINING PROTEIN"/>
    <property type="match status" value="1"/>
</dbReference>
<dbReference type="InterPro" id="IPR000871">
    <property type="entry name" value="Beta-lactam_class-A"/>
</dbReference>
<dbReference type="KEGG" id="arev:RVR_2511"/>
<dbReference type="AlphaFoldDB" id="A0A7U3UQP2"/>
<evidence type="ECO:0000256" key="1">
    <source>
        <dbReference type="SAM" id="MobiDB-lite"/>
    </source>
</evidence>
<feature type="transmembrane region" description="Helical" evidence="2">
    <location>
        <begin position="20"/>
        <end position="39"/>
    </location>
</feature>
<keyword evidence="2" id="KW-1133">Transmembrane helix</keyword>
<accession>A0A7U3UQP2</accession>
<dbReference type="GO" id="GO:0030655">
    <property type="term" value="P:beta-lactam antibiotic catabolic process"/>
    <property type="evidence" value="ECO:0007669"/>
    <property type="project" value="InterPro"/>
</dbReference>
<feature type="region of interest" description="Disordered" evidence="1">
    <location>
        <begin position="42"/>
        <end position="92"/>
    </location>
</feature>
<name>A0A7U3UQP2_9ACTN</name>
<reference evidence="3 4" key="3">
    <citation type="journal article" date="2011" name="Nat. Chem. Biol.">
        <title>Reveromycin A biosynthesis uses RevG and RevJ for stereospecific spiroacetal formation.</title>
        <authorList>
            <person name="Takahashi S."/>
            <person name="Toyoda A."/>
            <person name="Sekiyama Y."/>
            <person name="Takagi H."/>
            <person name="Nogawa T."/>
            <person name="Uramoto M."/>
            <person name="Suzuki R."/>
            <person name="Koshino H."/>
            <person name="Kumano T."/>
            <person name="Panthee S."/>
            <person name="Dairi T."/>
            <person name="Ishikawa J."/>
            <person name="Ikeda H."/>
            <person name="Sakaki Y."/>
            <person name="Osada H."/>
        </authorList>
    </citation>
    <scope>NUCLEOTIDE SEQUENCE [LARGE SCALE GENOMIC DNA]</scope>
    <source>
        <strain evidence="3 4">SN-593</strain>
    </source>
</reference>
<proteinExistence type="predicted"/>
<evidence type="ECO:0000313" key="3">
    <source>
        <dbReference type="EMBL" id="BBA96974.1"/>
    </source>
</evidence>
<keyword evidence="2" id="KW-0472">Membrane</keyword>
<dbReference type="InterPro" id="IPR012338">
    <property type="entry name" value="Beta-lactam/transpept-like"/>
</dbReference>
<reference evidence="3 4" key="4">
    <citation type="journal article" date="2020" name="Sci. Rep.">
        <title>beta-carboline chemical signals induce reveromycin production through a LuxR family regulator in Streptomyces sp. SN-593.</title>
        <authorList>
            <person name="Panthee S."/>
            <person name="Kito N."/>
            <person name="Hayashi T."/>
            <person name="Shimizu T."/>
            <person name="Ishikawa J."/>
            <person name="Hamamoto H."/>
            <person name="Osada H."/>
            <person name="Takahashi S."/>
        </authorList>
    </citation>
    <scope>NUCLEOTIDE SEQUENCE [LARGE SCALE GENOMIC DNA]</scope>
    <source>
        <strain evidence="3 4">SN-593</strain>
    </source>
</reference>
<reference evidence="3 4" key="2">
    <citation type="journal article" date="2011" name="J. Antibiot.">
        <title>Furaquinocins I and J: novel polyketide isoprenoid hybrid compounds from Streptomyces reveromyceticus SN-593.</title>
        <authorList>
            <person name="Panthee S."/>
            <person name="Takahashi S."/>
            <person name="Takagi H."/>
            <person name="Nogawa T."/>
            <person name="Oowada E."/>
            <person name="Uramoto M."/>
            <person name="Osada H."/>
        </authorList>
    </citation>
    <scope>NUCLEOTIDE SEQUENCE [LARGE SCALE GENOMIC DNA]</scope>
    <source>
        <strain evidence="3 4">SN-593</strain>
    </source>
</reference>
<evidence type="ECO:0000313" key="4">
    <source>
        <dbReference type="Proteomes" id="UP000595703"/>
    </source>
</evidence>
<sequence>MAGAGPEPAPASARPWTRPLLISVTALAAMAVLTLATIVQSPSAKAGSDTGSTADASTPKATATRTTTPSAAAATTTPSTAPTATSDPAAAAATRTTAGADAAVTAAVRALGVSGNVSVAVTEAGAGTTAGVDADTGTATGTVTPVTGAYATGATSYDTASIVKVDILATLLLQDQKAGTHLTATQKTLATAMIEQSDNDAALDLWHDIGRGAGLATANASFGLDHTVGGDGDLWGLTQTTASDQIALLHAVFDSDSPLSSSSRAYISGLMGSVVDGERWGVSAADSDSSGYALKNGWLQRSATGLWDINSIGEVSYDGNSLLVSVLSSGQQSEQGGIDQVERVAAAAARAYVAAA</sequence>
<keyword evidence="2" id="KW-0812">Transmembrane</keyword>
<dbReference type="PANTHER" id="PTHR35333">
    <property type="entry name" value="BETA-LACTAMASE"/>
    <property type="match status" value="1"/>
</dbReference>
<dbReference type="Gene3D" id="3.40.710.10">
    <property type="entry name" value="DD-peptidase/beta-lactamase superfamily"/>
    <property type="match status" value="1"/>
</dbReference>
<protein>
    <submittedName>
        <fullName evidence="3">Putative secreted protein</fullName>
    </submittedName>
</protein>
<reference evidence="3 4" key="1">
    <citation type="journal article" date="2010" name="J. Bacteriol.">
        <title>Biochemical characterization of a novel indole prenyltransferase from Streptomyces sp. SN-593.</title>
        <authorList>
            <person name="Takahashi S."/>
            <person name="Takagi H."/>
            <person name="Toyoda A."/>
            <person name="Uramoto M."/>
            <person name="Nogawa T."/>
            <person name="Ueki M."/>
            <person name="Sakaki Y."/>
            <person name="Osada H."/>
        </authorList>
    </citation>
    <scope>NUCLEOTIDE SEQUENCE [LARGE SCALE GENOMIC DNA]</scope>
    <source>
        <strain evidence="3 4">SN-593</strain>
    </source>
</reference>
<dbReference type="GO" id="GO:0046677">
    <property type="term" value="P:response to antibiotic"/>
    <property type="evidence" value="ECO:0007669"/>
    <property type="project" value="InterPro"/>
</dbReference>
<dbReference type="SUPFAM" id="SSF56601">
    <property type="entry name" value="beta-lactamase/transpeptidase-like"/>
    <property type="match status" value="1"/>
</dbReference>
<dbReference type="EMBL" id="AP018365">
    <property type="protein sequence ID" value="BBA96974.1"/>
    <property type="molecule type" value="Genomic_DNA"/>
</dbReference>
<keyword evidence="4" id="KW-1185">Reference proteome</keyword>